<evidence type="ECO:0000256" key="1">
    <source>
        <dbReference type="SAM" id="MobiDB-lite"/>
    </source>
</evidence>
<feature type="region of interest" description="Disordered" evidence="1">
    <location>
        <begin position="30"/>
        <end position="58"/>
    </location>
</feature>
<dbReference type="AlphaFoldDB" id="A0A803PUQ2"/>
<keyword evidence="3" id="KW-1185">Reference proteome</keyword>
<proteinExistence type="predicted"/>
<feature type="compositionally biased region" description="Basic and acidic residues" evidence="1">
    <location>
        <begin position="34"/>
        <end position="43"/>
    </location>
</feature>
<name>A0A803PUQ2_CANSA</name>
<evidence type="ECO:0000313" key="2">
    <source>
        <dbReference type="EnsemblPlants" id="cds.evm.model.06.1484"/>
    </source>
</evidence>
<dbReference type="Proteomes" id="UP000596661">
    <property type="component" value="Chromosome 6"/>
</dbReference>
<dbReference type="Gramene" id="evm.model.06.1484">
    <property type="protein sequence ID" value="cds.evm.model.06.1484"/>
    <property type="gene ID" value="evm.TU.06.1484"/>
</dbReference>
<evidence type="ECO:0000313" key="3">
    <source>
        <dbReference type="Proteomes" id="UP000596661"/>
    </source>
</evidence>
<reference evidence="2" key="2">
    <citation type="submission" date="2021-03" db="UniProtKB">
        <authorList>
            <consortium name="EnsemblPlants"/>
        </authorList>
    </citation>
    <scope>IDENTIFICATION</scope>
</reference>
<dbReference type="EMBL" id="UZAU01000613">
    <property type="status" value="NOT_ANNOTATED_CDS"/>
    <property type="molecule type" value="Genomic_DNA"/>
</dbReference>
<reference evidence="2" key="1">
    <citation type="submission" date="2018-11" db="EMBL/GenBank/DDBJ databases">
        <authorList>
            <person name="Grassa J C."/>
        </authorList>
    </citation>
    <scope>NUCLEOTIDE SEQUENCE [LARGE SCALE GENOMIC DNA]</scope>
</reference>
<accession>A0A803PUQ2</accession>
<protein>
    <submittedName>
        <fullName evidence="2">Uncharacterized protein</fullName>
    </submittedName>
</protein>
<dbReference type="EnsemblPlants" id="evm.model.06.1484">
    <property type="protein sequence ID" value="cds.evm.model.06.1484"/>
    <property type="gene ID" value="evm.TU.06.1484"/>
</dbReference>
<sequence length="75" mass="8379">MISNFNSSDMDKLDIKLRACEKTLSLARSSTSRISDKGNRKVEDIEDDTSDNATSSSSTLRTRIEIEVAIKIIKE</sequence>
<organism evidence="2 3">
    <name type="scientific">Cannabis sativa</name>
    <name type="common">Hemp</name>
    <name type="synonym">Marijuana</name>
    <dbReference type="NCBI Taxonomy" id="3483"/>
    <lineage>
        <taxon>Eukaryota</taxon>
        <taxon>Viridiplantae</taxon>
        <taxon>Streptophyta</taxon>
        <taxon>Embryophyta</taxon>
        <taxon>Tracheophyta</taxon>
        <taxon>Spermatophyta</taxon>
        <taxon>Magnoliopsida</taxon>
        <taxon>eudicotyledons</taxon>
        <taxon>Gunneridae</taxon>
        <taxon>Pentapetalae</taxon>
        <taxon>rosids</taxon>
        <taxon>fabids</taxon>
        <taxon>Rosales</taxon>
        <taxon>Cannabaceae</taxon>
        <taxon>Cannabis</taxon>
    </lineage>
</organism>